<dbReference type="Pfam" id="PF01649">
    <property type="entry name" value="Ribosomal_S20p"/>
    <property type="match status" value="1"/>
</dbReference>
<protein>
    <recommendedName>
        <fullName evidence="6 7">Small ribosomal subunit protein bS20</fullName>
    </recommendedName>
</protein>
<dbReference type="PANTHER" id="PTHR33398">
    <property type="entry name" value="30S RIBOSOMAL PROTEIN S20"/>
    <property type="match status" value="1"/>
</dbReference>
<evidence type="ECO:0000313" key="9">
    <source>
        <dbReference type="Proteomes" id="UP000231382"/>
    </source>
</evidence>
<evidence type="ECO:0000256" key="3">
    <source>
        <dbReference type="ARBA" id="ARBA00022884"/>
    </source>
</evidence>
<dbReference type="InterPro" id="IPR036510">
    <property type="entry name" value="Ribosomal_bS20_sf"/>
</dbReference>
<evidence type="ECO:0000313" key="8">
    <source>
        <dbReference type="EMBL" id="PIS07365.1"/>
    </source>
</evidence>
<sequence length="106" mass="11758">MPIIKSAKKALRVSIRKHEINDATRAKIKSAVKGVKVGTKSNDKNIDELLSKAYRELDIASKKNVIHKNKASRLKSRLAKSIAKIADVPVEKKAKKSVAKKTTKKK</sequence>
<dbReference type="HAMAP" id="MF_00500">
    <property type="entry name" value="Ribosomal_bS20"/>
    <property type="match status" value="1"/>
</dbReference>
<dbReference type="SUPFAM" id="SSF46992">
    <property type="entry name" value="Ribosomal protein S20"/>
    <property type="match status" value="1"/>
</dbReference>
<evidence type="ECO:0000256" key="7">
    <source>
        <dbReference type="HAMAP-Rule" id="MF_00500"/>
    </source>
</evidence>
<dbReference type="GO" id="GO:0015935">
    <property type="term" value="C:small ribosomal subunit"/>
    <property type="evidence" value="ECO:0007669"/>
    <property type="project" value="TreeGrafter"/>
</dbReference>
<evidence type="ECO:0000256" key="5">
    <source>
        <dbReference type="ARBA" id="ARBA00023274"/>
    </source>
</evidence>
<keyword evidence="5 7" id="KW-0687">Ribonucleoprotein</keyword>
<evidence type="ECO:0000256" key="4">
    <source>
        <dbReference type="ARBA" id="ARBA00022980"/>
    </source>
</evidence>
<evidence type="ECO:0000256" key="6">
    <source>
        <dbReference type="ARBA" id="ARBA00035136"/>
    </source>
</evidence>
<keyword evidence="3 7" id="KW-0694">RNA-binding</keyword>
<dbReference type="GO" id="GO:0003735">
    <property type="term" value="F:structural constituent of ribosome"/>
    <property type="evidence" value="ECO:0007669"/>
    <property type="project" value="InterPro"/>
</dbReference>
<dbReference type="EMBL" id="PEZW01000027">
    <property type="protein sequence ID" value="PIS07365.1"/>
    <property type="molecule type" value="Genomic_DNA"/>
</dbReference>
<dbReference type="GO" id="GO:0006412">
    <property type="term" value="P:translation"/>
    <property type="evidence" value="ECO:0007669"/>
    <property type="project" value="UniProtKB-UniRule"/>
</dbReference>
<dbReference type="InterPro" id="IPR002583">
    <property type="entry name" value="Ribosomal_bS20"/>
</dbReference>
<dbReference type="PANTHER" id="PTHR33398:SF1">
    <property type="entry name" value="SMALL RIBOSOMAL SUBUNIT PROTEIN BS20C"/>
    <property type="match status" value="1"/>
</dbReference>
<evidence type="ECO:0000256" key="2">
    <source>
        <dbReference type="ARBA" id="ARBA00022730"/>
    </source>
</evidence>
<comment type="function">
    <text evidence="7">Binds directly to 16S ribosomal RNA.</text>
</comment>
<dbReference type="Proteomes" id="UP000231382">
    <property type="component" value="Unassembled WGS sequence"/>
</dbReference>
<keyword evidence="2 7" id="KW-0699">rRNA-binding</keyword>
<comment type="caution">
    <text evidence="8">The sequence shown here is derived from an EMBL/GenBank/DDBJ whole genome shotgun (WGS) entry which is preliminary data.</text>
</comment>
<dbReference type="Gene3D" id="1.20.58.110">
    <property type="entry name" value="Ribosomal protein S20"/>
    <property type="match status" value="1"/>
</dbReference>
<proteinExistence type="inferred from homology"/>
<gene>
    <name evidence="7 8" type="primary">rpsT</name>
    <name evidence="8" type="ORF">COT78_03970</name>
</gene>
<dbReference type="AlphaFoldDB" id="A0A2H0W5J8"/>
<accession>A0A2H0W5J8</accession>
<dbReference type="NCBIfam" id="TIGR00029">
    <property type="entry name" value="S20"/>
    <property type="match status" value="1"/>
</dbReference>
<comment type="similarity">
    <text evidence="1 7">Belongs to the bacterial ribosomal protein bS20 family.</text>
</comment>
<evidence type="ECO:0000256" key="1">
    <source>
        <dbReference type="ARBA" id="ARBA00007634"/>
    </source>
</evidence>
<keyword evidence="4 7" id="KW-0689">Ribosomal protein</keyword>
<dbReference type="GO" id="GO:0070181">
    <property type="term" value="F:small ribosomal subunit rRNA binding"/>
    <property type="evidence" value="ECO:0007669"/>
    <property type="project" value="TreeGrafter"/>
</dbReference>
<name>A0A2H0W5J8_9BACT</name>
<reference evidence="9" key="1">
    <citation type="submission" date="2017-09" db="EMBL/GenBank/DDBJ databases">
        <title>Depth-based differentiation of microbial function through sediment-hosted aquifers and enrichment of novel symbionts in the deep terrestrial subsurface.</title>
        <authorList>
            <person name="Probst A.J."/>
            <person name="Ladd B."/>
            <person name="Jarett J.K."/>
            <person name="Geller-Mcgrath D.E."/>
            <person name="Sieber C.M.K."/>
            <person name="Emerson J.B."/>
            <person name="Anantharaman K."/>
            <person name="Thomas B.C."/>
            <person name="Malmstrom R."/>
            <person name="Stieglmeier M."/>
            <person name="Klingl A."/>
            <person name="Woyke T."/>
            <person name="Ryan C.M."/>
            <person name="Banfield J.F."/>
        </authorList>
    </citation>
    <scope>NUCLEOTIDE SEQUENCE [LARGE SCALE GENOMIC DNA]</scope>
</reference>
<organism evidence="8 9">
    <name type="scientific">Candidatus Berkelbacteria bacterium CG10_big_fil_rev_8_21_14_0_10_43_13</name>
    <dbReference type="NCBI Taxonomy" id="1974514"/>
    <lineage>
        <taxon>Bacteria</taxon>
        <taxon>Candidatus Berkelbacteria</taxon>
    </lineage>
</organism>